<dbReference type="EMBL" id="CP015441">
    <property type="protein sequence ID" value="ANC50631.1"/>
    <property type="molecule type" value="Genomic_DNA"/>
</dbReference>
<organism evidence="1 2">
    <name type="scientific">Aurantiacibacter atlanticus</name>
    <dbReference type="NCBI Taxonomy" id="1648404"/>
    <lineage>
        <taxon>Bacteria</taxon>
        <taxon>Pseudomonadati</taxon>
        <taxon>Pseudomonadota</taxon>
        <taxon>Alphaproteobacteria</taxon>
        <taxon>Sphingomonadales</taxon>
        <taxon>Erythrobacteraceae</taxon>
        <taxon>Aurantiacibacter</taxon>
    </lineage>
</organism>
<sequence>MNESPETPESTPCDETGEVPERALRIYARLWQFETWLRRMVYVELRALLGNNWSKSIQPNAKAFENDKYLKHMPTPEMNALSYAPLSQLTKLVGENWQCFEPYLPPQPLWDAKLAEIAQIRHRIAHFRVGHADDHPRLLQFLRDIDKGFWTFCTSYNDADPILPQSDDPVTLHFLPLDPLPWSEIEPRKWARIGHVDRSAVVGMTVQVLTRPWAAQTNRVDGTVGHLYDFALIVHDDRKFDYGRLLEATRRLHPNVVHICLDSFENALRVTIPAVLGSAEVIALMDELLERARSNVGRSRNPVASNAEWTAAEWPEYVLGPKDALTFLAPDMPCRFFNV</sequence>
<evidence type="ECO:0008006" key="3">
    <source>
        <dbReference type="Google" id="ProtNLM"/>
    </source>
</evidence>
<reference evidence="1 2" key="1">
    <citation type="submission" date="2016-04" db="EMBL/GenBank/DDBJ databases">
        <title>The complete genome sequence of Erythrobacter atlanticus s21-N3.</title>
        <authorList>
            <person name="Wang W."/>
            <person name="Wang L."/>
            <person name="Zhuang L."/>
            <person name="Shao Z."/>
        </authorList>
    </citation>
    <scope>NUCLEOTIDE SEQUENCE [LARGE SCALE GENOMIC DNA]</scope>
    <source>
        <strain evidence="2">s21-N3</strain>
        <plasmid evidence="2">Plasmid</plasmid>
    </source>
</reference>
<dbReference type="Proteomes" id="UP000059113">
    <property type="component" value="Plasmid"/>
</dbReference>
<keyword evidence="2" id="KW-1185">Reference proteome</keyword>
<evidence type="ECO:0000313" key="1">
    <source>
        <dbReference type="EMBL" id="ANC50631.1"/>
    </source>
</evidence>
<dbReference type="KEGG" id="ery:CP97_14941"/>
<proteinExistence type="predicted"/>
<accession>A0A161I4H7</accession>
<dbReference type="AlphaFoldDB" id="A0A161I4H7"/>
<keyword evidence="1" id="KW-0614">Plasmid</keyword>
<protein>
    <recommendedName>
        <fullName evidence="3">Swt1-like HEPN domain-containing protein</fullName>
    </recommendedName>
</protein>
<geneLocation type="plasmid" evidence="2"/>
<gene>
    <name evidence="1" type="ORF">CP97_14941</name>
</gene>
<name>A0A161I4H7_9SPHN</name>
<evidence type="ECO:0000313" key="2">
    <source>
        <dbReference type="Proteomes" id="UP000059113"/>
    </source>
</evidence>